<evidence type="ECO:0000256" key="3">
    <source>
        <dbReference type="ARBA" id="ARBA00009077"/>
    </source>
</evidence>
<dbReference type="FunFam" id="3.40.640.10:FF:000009">
    <property type="entry name" value="Cystathionine gamma-synthase homolog"/>
    <property type="match status" value="1"/>
</dbReference>
<dbReference type="InParanoid" id="A0A2H3D271"/>
<evidence type="ECO:0000313" key="12">
    <source>
        <dbReference type="Proteomes" id="UP000217790"/>
    </source>
</evidence>
<comment type="similarity">
    <text evidence="3 9">Belongs to the trans-sulfuration enzymes family.</text>
</comment>
<dbReference type="InterPro" id="IPR000277">
    <property type="entry name" value="Cys/Met-Metab_PyrdxlP-dep_enz"/>
</dbReference>
<dbReference type="Gene3D" id="3.90.1150.10">
    <property type="entry name" value="Aspartate Aminotransferase, domain 1"/>
    <property type="match status" value="1"/>
</dbReference>
<dbReference type="EMBL" id="KZ293690">
    <property type="protein sequence ID" value="PBK85522.1"/>
    <property type="molecule type" value="Genomic_DNA"/>
</dbReference>
<evidence type="ECO:0000256" key="6">
    <source>
        <dbReference type="ARBA" id="ARBA00023192"/>
    </source>
</evidence>
<keyword evidence="6" id="KW-0028">Amino-acid biosynthesis</keyword>
<evidence type="ECO:0000256" key="10">
    <source>
        <dbReference type="SAM" id="MobiDB-lite"/>
    </source>
</evidence>
<dbReference type="InterPro" id="IPR015422">
    <property type="entry name" value="PyrdxlP-dep_Trfase_small"/>
</dbReference>
<evidence type="ECO:0000313" key="11">
    <source>
        <dbReference type="EMBL" id="PBK85522.1"/>
    </source>
</evidence>
<protein>
    <recommendedName>
        <fullName evidence="4">cystathionine gamma-lyase</fullName>
        <ecNumber evidence="4">4.4.1.1</ecNumber>
    </recommendedName>
    <alternativeName>
        <fullName evidence="7">Gamma-cystathionase</fullName>
    </alternativeName>
</protein>
<evidence type="ECO:0000256" key="8">
    <source>
        <dbReference type="PIRSR" id="PIRSR001434-2"/>
    </source>
</evidence>
<dbReference type="InterPro" id="IPR015424">
    <property type="entry name" value="PyrdxlP-dep_Trfase"/>
</dbReference>
<dbReference type="GO" id="GO:0005737">
    <property type="term" value="C:cytoplasm"/>
    <property type="evidence" value="ECO:0007669"/>
    <property type="project" value="TreeGrafter"/>
</dbReference>
<evidence type="ECO:0000256" key="1">
    <source>
        <dbReference type="ARBA" id="ARBA00001933"/>
    </source>
</evidence>
<dbReference type="GO" id="GO:0004123">
    <property type="term" value="F:cystathionine gamma-lyase activity"/>
    <property type="evidence" value="ECO:0007669"/>
    <property type="project" value="TreeGrafter"/>
</dbReference>
<dbReference type="AlphaFoldDB" id="A0A2H3D271"/>
<keyword evidence="12" id="KW-1185">Reference proteome</keyword>
<evidence type="ECO:0000256" key="7">
    <source>
        <dbReference type="ARBA" id="ARBA00029853"/>
    </source>
</evidence>
<dbReference type="OMA" id="YKQDGVG"/>
<feature type="region of interest" description="Disordered" evidence="10">
    <location>
        <begin position="1"/>
        <end position="29"/>
    </location>
</feature>
<dbReference type="Gene3D" id="3.40.640.10">
    <property type="entry name" value="Type I PLP-dependent aspartate aminotransferase-like (Major domain)"/>
    <property type="match status" value="1"/>
</dbReference>
<dbReference type="Proteomes" id="UP000217790">
    <property type="component" value="Unassembled WGS sequence"/>
</dbReference>
<dbReference type="GO" id="GO:0030170">
    <property type="term" value="F:pyridoxal phosphate binding"/>
    <property type="evidence" value="ECO:0007669"/>
    <property type="project" value="InterPro"/>
</dbReference>
<dbReference type="InterPro" id="IPR015421">
    <property type="entry name" value="PyrdxlP-dep_Trfase_major"/>
</dbReference>
<dbReference type="PANTHER" id="PTHR11808">
    <property type="entry name" value="TRANS-SULFURATION ENZYME FAMILY MEMBER"/>
    <property type="match status" value="1"/>
</dbReference>
<dbReference type="PIRSF" id="PIRSF001434">
    <property type="entry name" value="CGS"/>
    <property type="match status" value="1"/>
</dbReference>
<dbReference type="STRING" id="47427.A0A2H3D271"/>
<comment type="pathway">
    <text evidence="2">Amino-acid biosynthesis; L-cysteine biosynthesis; L-cysteine from L-homocysteine and L-serine: step 2/2.</text>
</comment>
<dbReference type="FunCoup" id="A0A2H3D271">
    <property type="interactions" value="516"/>
</dbReference>
<dbReference type="SUPFAM" id="SSF53383">
    <property type="entry name" value="PLP-dependent transferases"/>
    <property type="match status" value="1"/>
</dbReference>
<evidence type="ECO:0000256" key="9">
    <source>
        <dbReference type="RuleBase" id="RU362118"/>
    </source>
</evidence>
<keyword evidence="6" id="KW-0198">Cysteine biosynthesis</keyword>
<dbReference type="InterPro" id="IPR054542">
    <property type="entry name" value="Cys_met_metab_PP"/>
</dbReference>
<dbReference type="OrthoDB" id="3512640at2759"/>
<feature type="compositionally biased region" description="Polar residues" evidence="10">
    <location>
        <begin position="14"/>
        <end position="27"/>
    </location>
</feature>
<comment type="cofactor">
    <cofactor evidence="1 9">
        <name>pyridoxal 5'-phosphate</name>
        <dbReference type="ChEBI" id="CHEBI:597326"/>
    </cofactor>
</comment>
<dbReference type="GO" id="GO:0019343">
    <property type="term" value="P:cysteine biosynthetic process via cystathionine"/>
    <property type="evidence" value="ECO:0007669"/>
    <property type="project" value="TreeGrafter"/>
</dbReference>
<dbReference type="Pfam" id="PF01053">
    <property type="entry name" value="Cys_Met_Meta_PP"/>
    <property type="match status" value="1"/>
</dbReference>
<reference evidence="12" key="1">
    <citation type="journal article" date="2017" name="Nat. Ecol. Evol.">
        <title>Genome expansion and lineage-specific genetic innovations in the forest pathogenic fungi Armillaria.</title>
        <authorList>
            <person name="Sipos G."/>
            <person name="Prasanna A.N."/>
            <person name="Walter M.C."/>
            <person name="O'Connor E."/>
            <person name="Balint B."/>
            <person name="Krizsan K."/>
            <person name="Kiss B."/>
            <person name="Hess J."/>
            <person name="Varga T."/>
            <person name="Slot J."/>
            <person name="Riley R."/>
            <person name="Boka B."/>
            <person name="Rigling D."/>
            <person name="Barry K."/>
            <person name="Lee J."/>
            <person name="Mihaltcheva S."/>
            <person name="LaButti K."/>
            <person name="Lipzen A."/>
            <person name="Waldron R."/>
            <person name="Moloney N.M."/>
            <person name="Sperisen C."/>
            <person name="Kredics L."/>
            <person name="Vagvoelgyi C."/>
            <person name="Patrignani A."/>
            <person name="Fitzpatrick D."/>
            <person name="Nagy I."/>
            <person name="Doyle S."/>
            <person name="Anderson J.B."/>
            <person name="Grigoriev I.V."/>
            <person name="Gueldener U."/>
            <person name="Muensterkoetter M."/>
            <person name="Nagy L.G."/>
        </authorList>
    </citation>
    <scope>NUCLEOTIDE SEQUENCE [LARGE SCALE GENOMIC DNA]</scope>
    <source>
        <strain evidence="12">Ar21-2</strain>
    </source>
</reference>
<gene>
    <name evidence="11" type="ORF">ARMGADRAFT_1036273</name>
</gene>
<accession>A0A2H3D271</accession>
<evidence type="ECO:0000256" key="2">
    <source>
        <dbReference type="ARBA" id="ARBA00005038"/>
    </source>
</evidence>
<keyword evidence="5 8" id="KW-0663">Pyridoxal phosphate</keyword>
<dbReference type="PANTHER" id="PTHR11808:SF15">
    <property type="entry name" value="CYSTATHIONINE GAMMA-LYASE"/>
    <property type="match status" value="1"/>
</dbReference>
<evidence type="ECO:0000256" key="5">
    <source>
        <dbReference type="ARBA" id="ARBA00022898"/>
    </source>
</evidence>
<evidence type="ECO:0000256" key="4">
    <source>
        <dbReference type="ARBA" id="ARBA00012085"/>
    </source>
</evidence>
<sequence>MTVGMDSHHANGSAHATHTNGYSNGHQELNGYAASKSPLKSDGFSTLAIHVGSEPDPVTGAVIPPISLSTTFAQSSVGVHKGYEYSRSGNPNRDALEKLLASLEAGGGSALTFGSGSAATGAVLAMIGRGGHVLSVNDVYGGTWRYLKRVAGELQGVETTFVDLEEAAEEEIYSAIRDDTKLIWIETPTNPTLRVVDIPAIVSIARRHPSKPLVLVDNTFLSPFYSSPLILGADIVLHSLTKYINGHSDVVMGAVIVPPHHTQLIERLRFLQNAMGAVPSAYDSWLAQRGAKTLGVRMRAHGENALALAKVLQQRPEVEEVIYPGLATHKRNAVAWRGVSAHAKKWISRTTDTSADTFDFPYGGMISVRIRGGYPAAGRFLEQLRLFTLAESLGGVESLAEHPAGMTHSGLPEEQRQKLGISGGLVRLSVGIEDGDDLITDVVKALERKWASVSSSGLKYAVKWRSLGNASLSVAVRVQVT</sequence>
<feature type="modified residue" description="N6-(pyridoxal phosphate)lysine" evidence="8">
    <location>
        <position position="242"/>
    </location>
</feature>
<dbReference type="GO" id="GO:0019346">
    <property type="term" value="P:transsulfuration"/>
    <property type="evidence" value="ECO:0007669"/>
    <property type="project" value="InterPro"/>
</dbReference>
<name>A0A2H3D271_ARMGA</name>
<dbReference type="CDD" id="cd00614">
    <property type="entry name" value="CGS_like"/>
    <property type="match status" value="1"/>
</dbReference>
<proteinExistence type="inferred from homology"/>
<dbReference type="EC" id="4.4.1.1" evidence="4"/>
<organism evidence="11 12">
    <name type="scientific">Armillaria gallica</name>
    <name type="common">Bulbous honey fungus</name>
    <name type="synonym">Armillaria bulbosa</name>
    <dbReference type="NCBI Taxonomy" id="47427"/>
    <lineage>
        <taxon>Eukaryota</taxon>
        <taxon>Fungi</taxon>
        <taxon>Dikarya</taxon>
        <taxon>Basidiomycota</taxon>
        <taxon>Agaricomycotina</taxon>
        <taxon>Agaricomycetes</taxon>
        <taxon>Agaricomycetidae</taxon>
        <taxon>Agaricales</taxon>
        <taxon>Marasmiineae</taxon>
        <taxon>Physalacriaceae</taxon>
        <taxon>Armillaria</taxon>
    </lineage>
</organism>
<dbReference type="PROSITE" id="PS00868">
    <property type="entry name" value="CYS_MET_METAB_PP"/>
    <property type="match status" value="1"/>
</dbReference>